<organism evidence="2 3">
    <name type="scientific">Chengkuizengella axinellae</name>
    <dbReference type="NCBI Taxonomy" id="3064388"/>
    <lineage>
        <taxon>Bacteria</taxon>
        <taxon>Bacillati</taxon>
        <taxon>Bacillota</taxon>
        <taxon>Bacilli</taxon>
        <taxon>Bacillales</taxon>
        <taxon>Paenibacillaceae</taxon>
        <taxon>Chengkuizengella</taxon>
    </lineage>
</organism>
<proteinExistence type="predicted"/>
<feature type="transmembrane region" description="Helical" evidence="1">
    <location>
        <begin position="185"/>
        <end position="204"/>
    </location>
</feature>
<name>A0ABT9IWZ7_9BACL</name>
<feature type="transmembrane region" description="Helical" evidence="1">
    <location>
        <begin position="147"/>
        <end position="173"/>
    </location>
</feature>
<feature type="transmembrane region" description="Helical" evidence="1">
    <location>
        <begin position="101"/>
        <end position="127"/>
    </location>
</feature>
<keyword evidence="1" id="KW-1133">Transmembrane helix</keyword>
<gene>
    <name evidence="2" type="ORF">Q5Y73_07250</name>
</gene>
<dbReference type="Proteomes" id="UP001231941">
    <property type="component" value="Unassembled WGS sequence"/>
</dbReference>
<evidence type="ECO:0000313" key="3">
    <source>
        <dbReference type="Proteomes" id="UP001231941"/>
    </source>
</evidence>
<dbReference type="EMBL" id="JAVAMP010000002">
    <property type="protein sequence ID" value="MDP5273896.1"/>
    <property type="molecule type" value="Genomic_DNA"/>
</dbReference>
<reference evidence="2 3" key="1">
    <citation type="submission" date="2023-08" db="EMBL/GenBank/DDBJ databases">
        <authorList>
            <person name="Park J.-S."/>
        </authorList>
    </citation>
    <scope>NUCLEOTIDE SEQUENCE [LARGE SCALE GENOMIC DNA]</scope>
    <source>
        <strain evidence="2 3">2205SS18-9</strain>
    </source>
</reference>
<evidence type="ECO:0000313" key="2">
    <source>
        <dbReference type="EMBL" id="MDP5273896.1"/>
    </source>
</evidence>
<sequence length="271" mass="31290">MDSWMGLLKKDFLLMKNRFLVFLMLDLLAFGLGWYLHIKEIGFLNNPSLNWVMNENDFIKLIPLAIAIGLHVLFISFYVFMSLRKEGKQLHLWLHNPQSAYVLLGSKVVNGLIALIISLIFSFFLFFMYFLPILSELGPHIGDLTKLIMYASTNIIFASLVIGSAILFFWVLYHVFKSRIGKWSLLVILIVMILFIWGMSNFQATDIYNNLVLRGEINIEFPSFEALNFVESNVMDVDQGEDFVGLYVFNVLIFAVLFVLSAWMIEKKVEV</sequence>
<evidence type="ECO:0008006" key="4">
    <source>
        <dbReference type="Google" id="ProtNLM"/>
    </source>
</evidence>
<feature type="transmembrane region" description="Helical" evidence="1">
    <location>
        <begin position="58"/>
        <end position="80"/>
    </location>
</feature>
<feature type="transmembrane region" description="Helical" evidence="1">
    <location>
        <begin position="244"/>
        <end position="265"/>
    </location>
</feature>
<comment type="caution">
    <text evidence="2">The sequence shown here is derived from an EMBL/GenBank/DDBJ whole genome shotgun (WGS) entry which is preliminary data.</text>
</comment>
<keyword evidence="1" id="KW-0472">Membrane</keyword>
<evidence type="ECO:0000256" key="1">
    <source>
        <dbReference type="SAM" id="Phobius"/>
    </source>
</evidence>
<accession>A0ABT9IWZ7</accession>
<dbReference type="RefSeq" id="WP_305991192.1">
    <property type="nucleotide sequence ID" value="NZ_JAVAMP010000002.1"/>
</dbReference>
<protein>
    <recommendedName>
        <fullName evidence="4">ABC transporter permease</fullName>
    </recommendedName>
</protein>
<feature type="transmembrane region" description="Helical" evidence="1">
    <location>
        <begin position="20"/>
        <end position="38"/>
    </location>
</feature>
<keyword evidence="3" id="KW-1185">Reference proteome</keyword>
<keyword evidence="1" id="KW-0812">Transmembrane</keyword>